<dbReference type="AlphaFoldDB" id="A0A0F4Z1Q1"/>
<keyword evidence="3" id="KW-1185">Reference proteome</keyword>
<dbReference type="Pfam" id="PF11374">
    <property type="entry name" value="DUF3176"/>
    <property type="match status" value="1"/>
</dbReference>
<comment type="caution">
    <text evidence="2">The sequence shown here is derived from an EMBL/GenBank/DDBJ whole genome shotgun (WGS) entry which is preliminary data.</text>
</comment>
<name>A0A0F4Z1Q1_RASE3</name>
<evidence type="ECO:0000313" key="3">
    <source>
        <dbReference type="Proteomes" id="UP000053958"/>
    </source>
</evidence>
<dbReference type="GeneID" id="25314298"/>
<dbReference type="EMBL" id="LASV01000077">
    <property type="protein sequence ID" value="KKA24026.1"/>
    <property type="molecule type" value="Genomic_DNA"/>
</dbReference>
<evidence type="ECO:0000256" key="1">
    <source>
        <dbReference type="SAM" id="Phobius"/>
    </source>
</evidence>
<evidence type="ECO:0000313" key="2">
    <source>
        <dbReference type="EMBL" id="KKA24026.1"/>
    </source>
</evidence>
<reference evidence="2 3" key="1">
    <citation type="submission" date="2015-04" db="EMBL/GenBank/DDBJ databases">
        <authorList>
            <person name="Heijne W.H."/>
            <person name="Fedorova N.D."/>
            <person name="Nierman W.C."/>
            <person name="Vollebregt A.W."/>
            <person name="Zhao Z."/>
            <person name="Wu L."/>
            <person name="Kumar M."/>
            <person name="Stam H."/>
            <person name="van den Berg M.A."/>
            <person name="Pel H.J."/>
        </authorList>
    </citation>
    <scope>NUCLEOTIDE SEQUENCE [LARGE SCALE GENOMIC DNA]</scope>
    <source>
        <strain evidence="2 3">CBS 393.64</strain>
    </source>
</reference>
<dbReference type="InterPro" id="IPR021514">
    <property type="entry name" value="DUF3176"/>
</dbReference>
<dbReference type="PANTHER" id="PTHR35394">
    <property type="entry name" value="DUF3176 DOMAIN-CONTAINING PROTEIN"/>
    <property type="match status" value="1"/>
</dbReference>
<sequence length="468" mass="51283">MCKAAFVYPVLQGLSQLKWNWFVRKKRPLVHFEAFDEASRGAVGSIRLLAATRGRISSIQAAAILASSVVTLTSTQAVITSSTRYAPVDGVATVARLPSFQNGLIYCFDRVFFFADADLLMPASLYFIQNGILPPFMEAIFTPVDQTYAHLAATCSTGNCQWLPFNSLAICASMNDVTDQLNVSAVQSPNATLPNGHSLDTPPLPWLINITARPSYLMLDYPSTSQTLSFSNQIDLLQTELIDVSIIYVDNSSESITFAVVEILFHFCVESYKIDTVNGTTYTNRTSSSTDVVFVANSEETVALAGPGDRHNYTACWLCTLFMALGMALYMPPSQGGYPRYGGEDQMCQAILGMMQNIAISLTNVLRSLAGSNQTDTALQIENFISIRWGYLAFLAIQVVLLGVIIESTRLKIEVVKGSALAALFAINAEDKALLEETEEDADSINSNSMNSWAAMAKRFKDLWICRV</sequence>
<accession>A0A0F4Z1Q1</accession>
<dbReference type="RefSeq" id="XP_013330638.1">
    <property type="nucleotide sequence ID" value="XM_013475184.1"/>
</dbReference>
<protein>
    <submittedName>
        <fullName evidence="2">Uncharacterized protein</fullName>
    </submittedName>
</protein>
<proteinExistence type="predicted"/>
<feature type="transmembrane region" description="Helical" evidence="1">
    <location>
        <begin position="389"/>
        <end position="406"/>
    </location>
</feature>
<dbReference type="STRING" id="1408163.A0A0F4Z1Q1"/>
<keyword evidence="1" id="KW-0472">Membrane</keyword>
<keyword evidence="1" id="KW-1133">Transmembrane helix</keyword>
<dbReference type="PANTHER" id="PTHR35394:SF5">
    <property type="entry name" value="DUF3176 DOMAIN-CONTAINING PROTEIN"/>
    <property type="match status" value="1"/>
</dbReference>
<keyword evidence="1" id="KW-0812">Transmembrane</keyword>
<dbReference type="OrthoDB" id="5376804at2759"/>
<gene>
    <name evidence="2" type="ORF">T310_1947</name>
</gene>
<dbReference type="Proteomes" id="UP000053958">
    <property type="component" value="Unassembled WGS sequence"/>
</dbReference>
<organism evidence="2 3">
    <name type="scientific">Rasamsonia emersonii (strain ATCC 16479 / CBS 393.64 / IMI 116815)</name>
    <dbReference type="NCBI Taxonomy" id="1408163"/>
    <lineage>
        <taxon>Eukaryota</taxon>
        <taxon>Fungi</taxon>
        <taxon>Dikarya</taxon>
        <taxon>Ascomycota</taxon>
        <taxon>Pezizomycotina</taxon>
        <taxon>Eurotiomycetes</taxon>
        <taxon>Eurotiomycetidae</taxon>
        <taxon>Eurotiales</taxon>
        <taxon>Trichocomaceae</taxon>
        <taxon>Rasamsonia</taxon>
    </lineage>
</organism>